<dbReference type="InterPro" id="IPR002550">
    <property type="entry name" value="CNNM"/>
</dbReference>
<dbReference type="Gene3D" id="3.10.580.10">
    <property type="entry name" value="CBS-domain"/>
    <property type="match status" value="1"/>
</dbReference>
<dbReference type="Pfam" id="PF00571">
    <property type="entry name" value="CBS"/>
    <property type="match status" value="2"/>
</dbReference>
<feature type="domain" description="CNNM transmembrane" evidence="11">
    <location>
        <begin position="1"/>
        <end position="200"/>
    </location>
</feature>
<dbReference type="InterPro" id="IPR044751">
    <property type="entry name" value="Ion_transp-like_CBS"/>
</dbReference>
<dbReference type="EMBL" id="AP018786">
    <property type="protein sequence ID" value="BBF22486.1"/>
    <property type="molecule type" value="Genomic_DNA"/>
</dbReference>
<keyword evidence="3" id="KW-0677">Repeat</keyword>
<evidence type="ECO:0000256" key="7">
    <source>
        <dbReference type="PROSITE-ProRule" id="PRU00703"/>
    </source>
</evidence>
<reference evidence="12 13" key="1">
    <citation type="journal article" date="2018" name="Int. J. Syst. Evol. Microbiol.">
        <title>Mesosutterella multiformis gen. nov., sp. nov., a member of the family Sutterellaceae and Sutterella megalosphaeroides sp. nov., isolated from human faeces.</title>
        <authorList>
            <person name="Sakamoto M."/>
            <person name="Ikeyama N."/>
            <person name="Kunihiro T."/>
            <person name="Iino T."/>
            <person name="Yuki M."/>
            <person name="Ohkuma M."/>
        </authorList>
    </citation>
    <scope>NUCLEOTIDE SEQUENCE [LARGE SCALE GENOMIC DNA]</scope>
    <source>
        <strain evidence="12 13">6FBBBH3</strain>
    </source>
</reference>
<evidence type="ECO:0000259" key="10">
    <source>
        <dbReference type="PROSITE" id="PS51371"/>
    </source>
</evidence>
<dbReference type="Pfam" id="PF03471">
    <property type="entry name" value="CorC_HlyC"/>
    <property type="match status" value="1"/>
</dbReference>
<dbReference type="InterPro" id="IPR000644">
    <property type="entry name" value="CBS_dom"/>
</dbReference>
<feature type="domain" description="CBS" evidence="10">
    <location>
        <begin position="280"/>
        <end position="340"/>
    </location>
</feature>
<dbReference type="Proteomes" id="UP000271003">
    <property type="component" value="Chromosome"/>
</dbReference>
<feature type="transmembrane region" description="Helical" evidence="9">
    <location>
        <begin position="100"/>
        <end position="123"/>
    </location>
</feature>
<dbReference type="OrthoDB" id="9797674at2"/>
<dbReference type="CDD" id="cd04590">
    <property type="entry name" value="CBS_pair_CorC_HlyC_assoc"/>
    <property type="match status" value="1"/>
</dbReference>
<dbReference type="PROSITE" id="PS51846">
    <property type="entry name" value="CNNM"/>
    <property type="match status" value="1"/>
</dbReference>
<evidence type="ECO:0000256" key="9">
    <source>
        <dbReference type="SAM" id="Phobius"/>
    </source>
</evidence>
<keyword evidence="5 7" id="KW-0129">CBS domain</keyword>
<keyword evidence="6 8" id="KW-0472">Membrane</keyword>
<dbReference type="SUPFAM" id="SSF54631">
    <property type="entry name" value="CBS-domain pair"/>
    <property type="match status" value="1"/>
</dbReference>
<protein>
    <submittedName>
        <fullName evidence="12">Membrane protein</fullName>
    </submittedName>
</protein>
<dbReference type="AlphaFoldDB" id="A0A2Z6ICX4"/>
<evidence type="ECO:0000256" key="5">
    <source>
        <dbReference type="ARBA" id="ARBA00023122"/>
    </source>
</evidence>
<dbReference type="KEGG" id="sutt:SUTMEG_03770"/>
<dbReference type="PROSITE" id="PS51371">
    <property type="entry name" value="CBS"/>
    <property type="match status" value="2"/>
</dbReference>
<dbReference type="PANTHER" id="PTHR22777:SF17">
    <property type="entry name" value="UPF0053 PROTEIN SLL0260"/>
    <property type="match status" value="1"/>
</dbReference>
<feature type="domain" description="CBS" evidence="10">
    <location>
        <begin position="219"/>
        <end position="279"/>
    </location>
</feature>
<dbReference type="GO" id="GO:0005886">
    <property type="term" value="C:plasma membrane"/>
    <property type="evidence" value="ECO:0007669"/>
    <property type="project" value="TreeGrafter"/>
</dbReference>
<dbReference type="Gene3D" id="3.30.465.10">
    <property type="match status" value="1"/>
</dbReference>
<organism evidence="12 13">
    <name type="scientific">Sutterella megalosphaeroides</name>
    <dbReference type="NCBI Taxonomy" id="2494234"/>
    <lineage>
        <taxon>Bacteria</taxon>
        <taxon>Pseudomonadati</taxon>
        <taxon>Pseudomonadota</taxon>
        <taxon>Betaproteobacteria</taxon>
        <taxon>Burkholderiales</taxon>
        <taxon>Sutterellaceae</taxon>
        <taxon>Sutterella</taxon>
    </lineage>
</organism>
<dbReference type="Pfam" id="PF01595">
    <property type="entry name" value="CNNM"/>
    <property type="match status" value="1"/>
</dbReference>
<dbReference type="InterPro" id="IPR005170">
    <property type="entry name" value="Transptr-assoc_dom"/>
</dbReference>
<dbReference type="PANTHER" id="PTHR22777">
    <property type="entry name" value="HEMOLYSIN-RELATED"/>
    <property type="match status" value="1"/>
</dbReference>
<keyword evidence="13" id="KW-1185">Reference proteome</keyword>
<gene>
    <name evidence="12" type="ORF">SUTMEG_03770</name>
</gene>
<sequence length="445" mass="49067">MSSWFDVFLLLALIGLNGLFALSEIALVTSRRARLQHMENEQVPGAARARELNAEPTRALSTIQVGITSIGILSGIVGESALARPVADFLTDLGMSRETASGVGIVLVVVLVTYFSIVLGELVPKRIGQFYPERLACRAAGPIHALSLVAAPFVKLLSLSTETILRRLGIRENPDAGVTEEEIHAMIDEGEETGIIERAERDMVRNVFRLDDRQVGSLMTPRADIEWIDLEDPIEANMEKVRRSNRSRLPVCVGSLDNVKGFCSTRTLLKQMMVDGRADFGKNLMEVSYVPESITGMELLEHFRRTDTPAALVVDEYGEVQGLVTPRDVLEAIAGEFKPEQPGDAWASRRDDGTWLLDGLIPVPELKDVLDLKSVPDEAMGRYNTLAGMLMLLLGRLPREGDLAEWQGWRFEIVDMDGRRIDKVLVSRADRSAAAKKSTDTTDAT</sequence>
<comment type="subcellular location">
    <subcellularLocation>
        <location evidence="1">Membrane</location>
        <topology evidence="1">Multi-pass membrane protein</topology>
    </subcellularLocation>
</comment>
<evidence type="ECO:0000256" key="4">
    <source>
        <dbReference type="ARBA" id="ARBA00022989"/>
    </source>
</evidence>
<dbReference type="SUPFAM" id="SSF56176">
    <property type="entry name" value="FAD-binding/transporter-associated domain-like"/>
    <property type="match status" value="1"/>
</dbReference>
<dbReference type="InterPro" id="IPR046342">
    <property type="entry name" value="CBS_dom_sf"/>
</dbReference>
<evidence type="ECO:0000256" key="2">
    <source>
        <dbReference type="ARBA" id="ARBA00022692"/>
    </source>
</evidence>
<evidence type="ECO:0000313" key="12">
    <source>
        <dbReference type="EMBL" id="BBF22486.1"/>
    </source>
</evidence>
<evidence type="ECO:0000256" key="3">
    <source>
        <dbReference type="ARBA" id="ARBA00022737"/>
    </source>
</evidence>
<evidence type="ECO:0000259" key="11">
    <source>
        <dbReference type="PROSITE" id="PS51846"/>
    </source>
</evidence>
<dbReference type="InterPro" id="IPR036318">
    <property type="entry name" value="FAD-bd_PCMH-like_sf"/>
</dbReference>
<accession>A0A2Z6ICX4</accession>
<evidence type="ECO:0000256" key="1">
    <source>
        <dbReference type="ARBA" id="ARBA00004141"/>
    </source>
</evidence>
<dbReference type="SMART" id="SM01091">
    <property type="entry name" value="CorC_HlyC"/>
    <property type="match status" value="1"/>
</dbReference>
<name>A0A2Z6ICX4_9BURK</name>
<evidence type="ECO:0000256" key="8">
    <source>
        <dbReference type="PROSITE-ProRule" id="PRU01193"/>
    </source>
</evidence>
<proteinExistence type="predicted"/>
<keyword evidence="4 8" id="KW-1133">Transmembrane helix</keyword>
<evidence type="ECO:0000256" key="6">
    <source>
        <dbReference type="ARBA" id="ARBA00023136"/>
    </source>
</evidence>
<keyword evidence="2 8" id="KW-0812">Transmembrane</keyword>
<dbReference type="InterPro" id="IPR016169">
    <property type="entry name" value="FAD-bd_PCMH_sub2"/>
</dbReference>
<evidence type="ECO:0000313" key="13">
    <source>
        <dbReference type="Proteomes" id="UP000271003"/>
    </source>
</evidence>
<dbReference type="GO" id="GO:0050660">
    <property type="term" value="F:flavin adenine dinucleotide binding"/>
    <property type="evidence" value="ECO:0007669"/>
    <property type="project" value="InterPro"/>
</dbReference>
<dbReference type="RefSeq" id="WP_120176190.1">
    <property type="nucleotide sequence ID" value="NZ_AP018786.1"/>
</dbReference>